<dbReference type="GO" id="GO:0005829">
    <property type="term" value="C:cytosol"/>
    <property type="evidence" value="ECO:0007669"/>
    <property type="project" value="TreeGrafter"/>
</dbReference>
<dbReference type="InterPro" id="IPR039420">
    <property type="entry name" value="WalR-like"/>
</dbReference>
<dbReference type="SMART" id="SM00448">
    <property type="entry name" value="REC"/>
    <property type="match status" value="1"/>
</dbReference>
<evidence type="ECO:0000256" key="2">
    <source>
        <dbReference type="PROSITE-ProRule" id="PRU00169"/>
    </source>
</evidence>
<dbReference type="CDD" id="cd17534">
    <property type="entry name" value="REC_DC-like"/>
    <property type="match status" value="1"/>
</dbReference>
<gene>
    <name evidence="6" type="ORF">HELGO_WM7216</name>
</gene>
<reference evidence="6" key="1">
    <citation type="submission" date="2020-01" db="EMBL/GenBank/DDBJ databases">
        <authorList>
            <person name="Meier V. D."/>
            <person name="Meier V D."/>
        </authorList>
    </citation>
    <scope>NUCLEOTIDE SEQUENCE</scope>
    <source>
        <strain evidence="6">HLG_WM_MAG_04</strain>
    </source>
</reference>
<sequence>MHKYNILIVEDEFINAQFLKKAIVKLGHNVIDTLETGKEAVDIITKETIDIVFMDINLDGSMDGISCAKKINQHKKIPIIYTTAFSDSQTIAEATDTNLFGYLIKPFDYHDIEVALAIAIKQNYTQNRTIKKKTNPLFTQLNNNYKYYKKTQTLMKDEHLIKLSKKESDIFYYLFLNLNQVVTNTYLNNQIWIDKQVATSTIRDTILRLRKKVPDLNIRTVSGLGYVLDEL</sequence>
<evidence type="ECO:0000259" key="5">
    <source>
        <dbReference type="PROSITE" id="PS51755"/>
    </source>
</evidence>
<dbReference type="Gene3D" id="1.10.10.10">
    <property type="entry name" value="Winged helix-like DNA-binding domain superfamily/Winged helix DNA-binding domain"/>
    <property type="match status" value="1"/>
</dbReference>
<dbReference type="PROSITE" id="PS50110">
    <property type="entry name" value="RESPONSE_REGULATORY"/>
    <property type="match status" value="1"/>
</dbReference>
<dbReference type="PROSITE" id="PS51755">
    <property type="entry name" value="OMPR_PHOB"/>
    <property type="match status" value="1"/>
</dbReference>
<dbReference type="GO" id="GO:0006355">
    <property type="term" value="P:regulation of DNA-templated transcription"/>
    <property type="evidence" value="ECO:0007669"/>
    <property type="project" value="InterPro"/>
</dbReference>
<evidence type="ECO:0000313" key="6">
    <source>
        <dbReference type="EMBL" id="CAA6816259.1"/>
    </source>
</evidence>
<dbReference type="GO" id="GO:0032993">
    <property type="term" value="C:protein-DNA complex"/>
    <property type="evidence" value="ECO:0007669"/>
    <property type="project" value="TreeGrafter"/>
</dbReference>
<feature type="DNA-binding region" description="OmpR/PhoB-type" evidence="3">
    <location>
        <begin position="136"/>
        <end position="230"/>
    </location>
</feature>
<dbReference type="AlphaFoldDB" id="A0A6S6TMY8"/>
<dbReference type="InterPro" id="IPR001789">
    <property type="entry name" value="Sig_transdc_resp-reg_receiver"/>
</dbReference>
<proteinExistence type="predicted"/>
<dbReference type="CDD" id="cd00383">
    <property type="entry name" value="trans_reg_C"/>
    <property type="match status" value="1"/>
</dbReference>
<feature type="domain" description="OmpR/PhoB-type" evidence="5">
    <location>
        <begin position="136"/>
        <end position="230"/>
    </location>
</feature>
<feature type="modified residue" description="4-aspartylphosphate" evidence="2">
    <location>
        <position position="55"/>
    </location>
</feature>
<dbReference type="PANTHER" id="PTHR48111">
    <property type="entry name" value="REGULATOR OF RPOS"/>
    <property type="match status" value="1"/>
</dbReference>
<dbReference type="Gene3D" id="3.40.50.2300">
    <property type="match status" value="1"/>
</dbReference>
<dbReference type="InterPro" id="IPR011006">
    <property type="entry name" value="CheY-like_superfamily"/>
</dbReference>
<accession>A0A6S6TMY8</accession>
<dbReference type="GO" id="GO:0000976">
    <property type="term" value="F:transcription cis-regulatory region binding"/>
    <property type="evidence" value="ECO:0007669"/>
    <property type="project" value="TreeGrafter"/>
</dbReference>
<dbReference type="Pfam" id="PF00486">
    <property type="entry name" value="Trans_reg_C"/>
    <property type="match status" value="1"/>
</dbReference>
<dbReference type="Pfam" id="PF00072">
    <property type="entry name" value="Response_reg"/>
    <property type="match status" value="1"/>
</dbReference>
<name>A0A6S6TMY8_9BACT</name>
<dbReference type="SMART" id="SM00862">
    <property type="entry name" value="Trans_reg_C"/>
    <property type="match status" value="1"/>
</dbReference>
<dbReference type="EMBL" id="CACVAX010000044">
    <property type="protein sequence ID" value="CAA6816259.1"/>
    <property type="molecule type" value="Genomic_DNA"/>
</dbReference>
<dbReference type="SUPFAM" id="SSF52172">
    <property type="entry name" value="CheY-like"/>
    <property type="match status" value="1"/>
</dbReference>
<keyword evidence="1 3" id="KW-0238">DNA-binding</keyword>
<protein>
    <submittedName>
        <fullName evidence="6">Two-component system response regulator</fullName>
    </submittedName>
</protein>
<feature type="domain" description="Response regulatory" evidence="4">
    <location>
        <begin position="5"/>
        <end position="120"/>
    </location>
</feature>
<dbReference type="GO" id="GO:0000156">
    <property type="term" value="F:phosphorelay response regulator activity"/>
    <property type="evidence" value="ECO:0007669"/>
    <property type="project" value="TreeGrafter"/>
</dbReference>
<evidence type="ECO:0000256" key="1">
    <source>
        <dbReference type="ARBA" id="ARBA00023125"/>
    </source>
</evidence>
<evidence type="ECO:0000259" key="4">
    <source>
        <dbReference type="PROSITE" id="PS50110"/>
    </source>
</evidence>
<dbReference type="InterPro" id="IPR036388">
    <property type="entry name" value="WH-like_DNA-bd_sf"/>
</dbReference>
<keyword evidence="2" id="KW-0597">Phosphoprotein</keyword>
<organism evidence="6">
    <name type="scientific">uncultured Sulfurovum sp</name>
    <dbReference type="NCBI Taxonomy" id="269237"/>
    <lineage>
        <taxon>Bacteria</taxon>
        <taxon>Pseudomonadati</taxon>
        <taxon>Campylobacterota</taxon>
        <taxon>Epsilonproteobacteria</taxon>
        <taxon>Campylobacterales</taxon>
        <taxon>Sulfurovaceae</taxon>
        <taxon>Sulfurovum</taxon>
        <taxon>environmental samples</taxon>
    </lineage>
</organism>
<dbReference type="InterPro" id="IPR001867">
    <property type="entry name" value="OmpR/PhoB-type_DNA-bd"/>
</dbReference>
<evidence type="ECO:0000256" key="3">
    <source>
        <dbReference type="PROSITE-ProRule" id="PRU01091"/>
    </source>
</evidence>
<dbReference type="PANTHER" id="PTHR48111:SF17">
    <property type="entry name" value="TRANSCRIPTIONAL REGULATORY PROTEIN YPDB"/>
    <property type="match status" value="1"/>
</dbReference>